<keyword evidence="2" id="KW-1185">Reference proteome</keyword>
<comment type="caution">
    <text evidence="1">The sequence shown here is derived from an EMBL/GenBank/DDBJ whole genome shotgun (WGS) entry which is preliminary data.</text>
</comment>
<dbReference type="AlphaFoldDB" id="A0A8S1XUW3"/>
<gene>
    <name evidence="1" type="ORF">PPENT_87.1.T1380126</name>
</gene>
<evidence type="ECO:0000313" key="1">
    <source>
        <dbReference type="EMBL" id="CAD8204837.1"/>
    </source>
</evidence>
<reference evidence="1" key="1">
    <citation type="submission" date="2021-01" db="EMBL/GenBank/DDBJ databases">
        <authorList>
            <consortium name="Genoscope - CEA"/>
            <person name="William W."/>
        </authorList>
    </citation>
    <scope>NUCLEOTIDE SEQUENCE</scope>
</reference>
<proteinExistence type="predicted"/>
<dbReference type="EMBL" id="CAJJDO010000138">
    <property type="protein sequence ID" value="CAD8204837.1"/>
    <property type="molecule type" value="Genomic_DNA"/>
</dbReference>
<sequence>MIKLCVYLSYTITLRLYQVQRIKLQDFGTLKNQLVFTFLKDLLKEFQRHHYLLIVQIWQQLQNMDQSNSKKLQFSKGVHEVHQDKKEEYIQCLKVFGRQSQISAKNCILWDAVIEQDGKSLTEQFGQKKADMKKGCNFYIYVFWISIYQINNFKFRSIMYHILLIYI</sequence>
<evidence type="ECO:0000313" key="2">
    <source>
        <dbReference type="Proteomes" id="UP000689195"/>
    </source>
</evidence>
<dbReference type="Proteomes" id="UP000689195">
    <property type="component" value="Unassembled WGS sequence"/>
</dbReference>
<name>A0A8S1XUW3_9CILI</name>
<organism evidence="1 2">
    <name type="scientific">Paramecium pentaurelia</name>
    <dbReference type="NCBI Taxonomy" id="43138"/>
    <lineage>
        <taxon>Eukaryota</taxon>
        <taxon>Sar</taxon>
        <taxon>Alveolata</taxon>
        <taxon>Ciliophora</taxon>
        <taxon>Intramacronucleata</taxon>
        <taxon>Oligohymenophorea</taxon>
        <taxon>Peniculida</taxon>
        <taxon>Parameciidae</taxon>
        <taxon>Paramecium</taxon>
    </lineage>
</organism>
<accession>A0A8S1XUW3</accession>
<protein>
    <submittedName>
        <fullName evidence="1">Uncharacterized protein</fullName>
    </submittedName>
</protein>